<evidence type="ECO:0000313" key="3">
    <source>
        <dbReference type="EMBL" id="AXR08492.1"/>
    </source>
</evidence>
<keyword evidence="2" id="KW-0802">TPR repeat</keyword>
<dbReference type="InterPro" id="IPR027417">
    <property type="entry name" value="P-loop_NTPase"/>
</dbReference>
<dbReference type="SMART" id="SM00028">
    <property type="entry name" value="TPR"/>
    <property type="match status" value="6"/>
</dbReference>
<dbReference type="Pfam" id="PF13181">
    <property type="entry name" value="TPR_8"/>
    <property type="match status" value="1"/>
</dbReference>
<reference evidence="3 4" key="1">
    <citation type="submission" date="2018-08" db="EMBL/GenBank/DDBJ databases">
        <title>Salinimonas sediminis sp. nov., a piezophilic bacterium isolated from a deep-sea sediment sample from the New Britain Trench.</title>
        <authorList>
            <person name="Cao J."/>
        </authorList>
    </citation>
    <scope>NUCLEOTIDE SEQUENCE [LARGE SCALE GENOMIC DNA]</scope>
    <source>
        <strain evidence="3 4">N102</strain>
    </source>
</reference>
<dbReference type="PANTHER" id="PTHR12788:SF10">
    <property type="entry name" value="PROTEIN-TYROSINE SULFOTRANSFERASE"/>
    <property type="match status" value="1"/>
</dbReference>
<dbReference type="KEGG" id="salm:D0Y50_11190"/>
<dbReference type="EMBL" id="CP031769">
    <property type="protein sequence ID" value="AXR08492.1"/>
    <property type="molecule type" value="Genomic_DNA"/>
</dbReference>
<protein>
    <submittedName>
        <fullName evidence="3">Sulfotransferase family protein</fullName>
    </submittedName>
</protein>
<dbReference type="Gene3D" id="1.25.40.10">
    <property type="entry name" value="Tetratricopeptide repeat domain"/>
    <property type="match status" value="3"/>
</dbReference>
<dbReference type="Pfam" id="PF14559">
    <property type="entry name" value="TPR_19"/>
    <property type="match status" value="1"/>
</dbReference>
<dbReference type="AlphaFoldDB" id="A0A346NSI5"/>
<dbReference type="Pfam" id="PF13469">
    <property type="entry name" value="Sulfotransfer_3"/>
    <property type="match status" value="1"/>
</dbReference>
<evidence type="ECO:0000256" key="2">
    <source>
        <dbReference type="PROSITE-ProRule" id="PRU00339"/>
    </source>
</evidence>
<dbReference type="InterPro" id="IPR026634">
    <property type="entry name" value="TPST-like"/>
</dbReference>
<proteinExistence type="predicted"/>
<dbReference type="InterPro" id="IPR011990">
    <property type="entry name" value="TPR-like_helical_dom_sf"/>
</dbReference>
<dbReference type="SUPFAM" id="SSF52540">
    <property type="entry name" value="P-loop containing nucleoside triphosphate hydrolases"/>
    <property type="match status" value="1"/>
</dbReference>
<name>A0A346NSI5_9ALTE</name>
<dbReference type="Pfam" id="PF13174">
    <property type="entry name" value="TPR_6"/>
    <property type="match status" value="1"/>
</dbReference>
<dbReference type="PANTHER" id="PTHR12788">
    <property type="entry name" value="PROTEIN-TYROSINE SULFOTRANSFERASE 2"/>
    <property type="match status" value="1"/>
</dbReference>
<dbReference type="Pfam" id="PF13432">
    <property type="entry name" value="TPR_16"/>
    <property type="match status" value="1"/>
</dbReference>
<dbReference type="Proteomes" id="UP000262073">
    <property type="component" value="Chromosome"/>
</dbReference>
<organism evidence="3 4">
    <name type="scientific">Salinimonas sediminis</name>
    <dbReference type="NCBI Taxonomy" id="2303538"/>
    <lineage>
        <taxon>Bacteria</taxon>
        <taxon>Pseudomonadati</taxon>
        <taxon>Pseudomonadota</taxon>
        <taxon>Gammaproteobacteria</taxon>
        <taxon>Alteromonadales</taxon>
        <taxon>Alteromonadaceae</taxon>
        <taxon>Alteromonas/Salinimonas group</taxon>
        <taxon>Salinimonas</taxon>
    </lineage>
</organism>
<dbReference type="PROSITE" id="PS50005">
    <property type="entry name" value="TPR"/>
    <property type="match status" value="1"/>
</dbReference>
<dbReference type="GO" id="GO:0008476">
    <property type="term" value="F:protein-tyrosine sulfotransferase activity"/>
    <property type="evidence" value="ECO:0007669"/>
    <property type="project" value="InterPro"/>
</dbReference>
<feature type="repeat" description="TPR" evidence="2">
    <location>
        <begin position="284"/>
        <end position="317"/>
    </location>
</feature>
<dbReference type="RefSeq" id="WP_117318736.1">
    <property type="nucleotide sequence ID" value="NZ_CP031769.1"/>
</dbReference>
<dbReference type="SUPFAM" id="SSF48452">
    <property type="entry name" value="TPR-like"/>
    <property type="match status" value="2"/>
</dbReference>
<dbReference type="Gene3D" id="3.40.50.300">
    <property type="entry name" value="P-loop containing nucleotide triphosphate hydrolases"/>
    <property type="match status" value="1"/>
</dbReference>
<sequence>MPTTPTATQTIKHAIATGSSKQAIRLCEQALAALPSNSAPDTLGHEQTDLLYLQAVAYRLAGEPSSALSVLQRLQTIQPDYGRAYQEQAYCYRALQRPEEAAAAFYQATRFNPALLSAWQQLVEVYRAQNNKTALDIAQHQCRYLSQLPKALLGAYDLMYEGQLYKAEQVCRQFLARHKHDVEAMLLLGELGMRTKVYHDAEFLLESCVSLYPQEERALVAYQALLLKLGKYTKAVALAKRRLAAAPQHSGARHALAEGLSGIGRVEEASALYQQLLAEKPDAPAVWLSLGHVLKSAGKLAQAIDAYEQAAHYQNDCGDAYWSLANTKTYRFSPPWLEAMQQHEAHPATGLDNRIHFCFALGKAMEDAGEYSRAFDYYQRGNALKKSTLAFSISRTEDALARQQQICQASLFSSTAGAANTDPIFIVGLPRAGSTLLEQILSSHSQIDGTMELHDILGIASQLSGQAAGYPEALLHLSDEQCEALGKRYIEQTRVYRQGAPFFIDKMPNNFAHIGLIKRILPNAKIIDARREPLACCFSGYKQLFGDGQEFSYALSDIGRYYKAYVALMDHWHKVLPGQILTVKHEDVLDDLAGQVTRMLDYLGLDFEPACLNFHATKRAIKTPSSEQVRQPLYQSGRHQYKPFIPFLTPLYDALEIPSAAARRLT</sequence>
<evidence type="ECO:0000313" key="4">
    <source>
        <dbReference type="Proteomes" id="UP000262073"/>
    </source>
</evidence>
<keyword evidence="4" id="KW-1185">Reference proteome</keyword>
<gene>
    <name evidence="3" type="ORF">D0Y50_11190</name>
</gene>
<dbReference type="OrthoDB" id="9815894at2"/>
<dbReference type="InterPro" id="IPR019734">
    <property type="entry name" value="TPR_rpt"/>
</dbReference>
<keyword evidence="1 3" id="KW-0808">Transferase</keyword>
<evidence type="ECO:0000256" key="1">
    <source>
        <dbReference type="ARBA" id="ARBA00022679"/>
    </source>
</evidence>
<accession>A0A346NSI5</accession>